<evidence type="ECO:0000313" key="1">
    <source>
        <dbReference type="EMBL" id="PVD24801.1"/>
    </source>
</evidence>
<gene>
    <name evidence="1" type="ORF">C0Q70_15287</name>
</gene>
<accession>A0A2T7NUG5</accession>
<name>A0A2T7NUG5_POMCA</name>
<organism evidence="1 2">
    <name type="scientific">Pomacea canaliculata</name>
    <name type="common">Golden apple snail</name>
    <dbReference type="NCBI Taxonomy" id="400727"/>
    <lineage>
        <taxon>Eukaryota</taxon>
        <taxon>Metazoa</taxon>
        <taxon>Spiralia</taxon>
        <taxon>Lophotrochozoa</taxon>
        <taxon>Mollusca</taxon>
        <taxon>Gastropoda</taxon>
        <taxon>Caenogastropoda</taxon>
        <taxon>Architaenioglossa</taxon>
        <taxon>Ampullarioidea</taxon>
        <taxon>Ampullariidae</taxon>
        <taxon>Pomacea</taxon>
    </lineage>
</organism>
<sequence>MLKDSAAAIITWSLASHVIHPMHHLYNSLTGISMVVAPQTEKVIDTESQKHGFPRRKCRNPDIHCRPTSSSKVALCQRAGG</sequence>
<comment type="caution">
    <text evidence="1">The sequence shown here is derived from an EMBL/GenBank/DDBJ whole genome shotgun (WGS) entry which is preliminary data.</text>
</comment>
<proteinExistence type="predicted"/>
<reference evidence="1 2" key="1">
    <citation type="submission" date="2018-04" db="EMBL/GenBank/DDBJ databases">
        <title>The genome of golden apple snail Pomacea canaliculata provides insight into stress tolerance and invasive adaptation.</title>
        <authorList>
            <person name="Liu C."/>
            <person name="Liu B."/>
            <person name="Ren Y."/>
            <person name="Zhang Y."/>
            <person name="Wang H."/>
            <person name="Li S."/>
            <person name="Jiang F."/>
            <person name="Yin L."/>
            <person name="Zhang G."/>
            <person name="Qian W."/>
            <person name="Fan W."/>
        </authorList>
    </citation>
    <scope>NUCLEOTIDE SEQUENCE [LARGE SCALE GENOMIC DNA]</scope>
    <source>
        <strain evidence="1">SZHN2017</strain>
        <tissue evidence="1">Muscle</tissue>
    </source>
</reference>
<dbReference type="EMBL" id="PZQS01000009">
    <property type="protein sequence ID" value="PVD24801.1"/>
    <property type="molecule type" value="Genomic_DNA"/>
</dbReference>
<keyword evidence="2" id="KW-1185">Reference proteome</keyword>
<evidence type="ECO:0000313" key="2">
    <source>
        <dbReference type="Proteomes" id="UP000245119"/>
    </source>
</evidence>
<protein>
    <submittedName>
        <fullName evidence="1">Uncharacterized protein</fullName>
    </submittedName>
</protein>
<dbReference type="AlphaFoldDB" id="A0A2T7NUG5"/>
<dbReference type="Proteomes" id="UP000245119">
    <property type="component" value="Linkage Group LG9"/>
</dbReference>